<dbReference type="Gene3D" id="3.30.2310.20">
    <property type="entry name" value="RelE-like"/>
    <property type="match status" value="1"/>
</dbReference>
<gene>
    <name evidence="3" type="ORF">GSUB_08155</name>
</gene>
<dbReference type="HOGENOM" id="CLU_147162_4_0_7"/>
<evidence type="ECO:0000256" key="2">
    <source>
        <dbReference type="ARBA" id="ARBA00022649"/>
    </source>
</evidence>
<evidence type="ECO:0000256" key="1">
    <source>
        <dbReference type="ARBA" id="ARBA00006226"/>
    </source>
</evidence>
<evidence type="ECO:0000313" key="3">
    <source>
        <dbReference type="EMBL" id="AJF06527.1"/>
    </source>
</evidence>
<dbReference type="Pfam" id="PF05016">
    <property type="entry name" value="ParE_toxin"/>
    <property type="match status" value="1"/>
</dbReference>
<keyword evidence="2" id="KW-1277">Toxin-antitoxin system</keyword>
<name>A0A0B5FEJ9_9BACT</name>
<accession>A0A0B5FEJ9</accession>
<dbReference type="KEGG" id="gsb:GSUB_08155"/>
<dbReference type="InterPro" id="IPR035093">
    <property type="entry name" value="RelE/ParE_toxin_dom_sf"/>
</dbReference>
<protein>
    <recommendedName>
        <fullName evidence="5">Plasmid stabilization protein</fullName>
    </recommendedName>
</protein>
<dbReference type="SUPFAM" id="SSF143011">
    <property type="entry name" value="RelE-like"/>
    <property type="match status" value="1"/>
</dbReference>
<comment type="similarity">
    <text evidence="1">Belongs to the RelE toxin family.</text>
</comment>
<dbReference type="EMBL" id="CP010311">
    <property type="protein sequence ID" value="AJF06527.1"/>
    <property type="molecule type" value="Genomic_DNA"/>
</dbReference>
<sequence length="110" mass="12814">MKKYRVVLAPDFLTDLFEVYQYVVFKDGKERARSLVKILEKAARRLEKFPDRGHVLPELAPMGIKDVQEITNGPYRIIYRVLDDAVHVVACIDGRRDVEQVLIQRSLRES</sequence>
<dbReference type="Proteomes" id="UP000035036">
    <property type="component" value="Chromosome"/>
</dbReference>
<proteinExistence type="inferred from homology"/>
<keyword evidence="4" id="KW-1185">Reference proteome</keyword>
<evidence type="ECO:0008006" key="5">
    <source>
        <dbReference type="Google" id="ProtNLM"/>
    </source>
</evidence>
<organism evidence="3 4">
    <name type="scientific">Geoalkalibacter subterraneus</name>
    <dbReference type="NCBI Taxonomy" id="483547"/>
    <lineage>
        <taxon>Bacteria</taxon>
        <taxon>Pseudomonadati</taxon>
        <taxon>Thermodesulfobacteriota</taxon>
        <taxon>Desulfuromonadia</taxon>
        <taxon>Desulfuromonadales</taxon>
        <taxon>Geoalkalibacteraceae</taxon>
        <taxon>Geoalkalibacter</taxon>
    </lineage>
</organism>
<dbReference type="AlphaFoldDB" id="A0A0B5FEJ9"/>
<dbReference type="STRING" id="483547.GSUB_08155"/>
<dbReference type="InterPro" id="IPR051803">
    <property type="entry name" value="TA_system_RelE-like_toxin"/>
</dbReference>
<dbReference type="PANTHER" id="PTHR33755">
    <property type="entry name" value="TOXIN PARE1-RELATED"/>
    <property type="match status" value="1"/>
</dbReference>
<dbReference type="InterPro" id="IPR007712">
    <property type="entry name" value="RelE/ParE_toxin"/>
</dbReference>
<evidence type="ECO:0000313" key="4">
    <source>
        <dbReference type="Proteomes" id="UP000035036"/>
    </source>
</evidence>
<reference evidence="3 4" key="1">
    <citation type="journal article" date="2015" name="Genome Announc.">
        <title>Genomes of Geoalkalibacter ferrihydriticus Z-0531T and Geoalkalibacter subterraneus Red1T, Two Haloalkaliphilic Metal-Reducing Deltaproteobacteria.</title>
        <authorList>
            <person name="Badalamenti J.P."/>
            <person name="Krajmalnik-Brown R."/>
            <person name="Torres C.I."/>
            <person name="Bond D.R."/>
        </authorList>
    </citation>
    <scope>NUCLEOTIDE SEQUENCE [LARGE SCALE GENOMIC DNA]</scope>
    <source>
        <strain evidence="3 4">Red1</strain>
    </source>
</reference>
<dbReference type="RefSeq" id="WP_040200172.1">
    <property type="nucleotide sequence ID" value="NZ_CP010311.1"/>
</dbReference>
<dbReference type="OrthoDB" id="9798046at2"/>